<keyword evidence="6 11" id="KW-0406">Ion transport</keyword>
<evidence type="ECO:0000256" key="6">
    <source>
        <dbReference type="ARBA" id="ARBA00023065"/>
    </source>
</evidence>
<organism evidence="12 13">
    <name type="scientific">Candidatus Avibacteroides avistercoris</name>
    <dbReference type="NCBI Taxonomy" id="2840690"/>
    <lineage>
        <taxon>Bacteria</taxon>
        <taxon>Pseudomonadati</taxon>
        <taxon>Bacteroidota</taxon>
        <taxon>Bacteroidia</taxon>
        <taxon>Bacteroidales</taxon>
        <taxon>Bacteroidaceae</taxon>
        <taxon>Bacteroidaceae incertae sedis</taxon>
        <taxon>Candidatus Avibacteroides</taxon>
    </lineage>
</organism>
<dbReference type="GO" id="GO:0046872">
    <property type="term" value="F:metal ion binding"/>
    <property type="evidence" value="ECO:0007669"/>
    <property type="project" value="UniProtKB-KW"/>
</dbReference>
<keyword evidence="5 11" id="KW-1133">Transmembrane helix</keyword>
<comment type="similarity">
    <text evidence="9 11">Belongs to the fluoride channel Fluc/FEX (TC 1.A.43) family.</text>
</comment>
<dbReference type="NCBIfam" id="TIGR00494">
    <property type="entry name" value="crcB"/>
    <property type="match status" value="1"/>
</dbReference>
<comment type="catalytic activity">
    <reaction evidence="10">
        <text>fluoride(in) = fluoride(out)</text>
        <dbReference type="Rhea" id="RHEA:76159"/>
        <dbReference type="ChEBI" id="CHEBI:17051"/>
    </reaction>
    <physiologicalReaction direction="left-to-right" evidence="10">
        <dbReference type="Rhea" id="RHEA:76160"/>
    </physiologicalReaction>
</comment>
<keyword evidence="11" id="KW-0479">Metal-binding</keyword>
<dbReference type="GO" id="GO:0062054">
    <property type="term" value="F:fluoride channel activity"/>
    <property type="evidence" value="ECO:0007669"/>
    <property type="project" value="UniProtKB-UniRule"/>
</dbReference>
<evidence type="ECO:0000256" key="1">
    <source>
        <dbReference type="ARBA" id="ARBA00004651"/>
    </source>
</evidence>
<dbReference type="EMBL" id="DWUP01000125">
    <property type="protein sequence ID" value="HJD53213.1"/>
    <property type="molecule type" value="Genomic_DNA"/>
</dbReference>
<comment type="function">
    <text evidence="11">Fluoride-specific ion channel. Important for reducing fluoride concentration in the cell, thus reducing its toxicity.</text>
</comment>
<evidence type="ECO:0000256" key="7">
    <source>
        <dbReference type="ARBA" id="ARBA00023136"/>
    </source>
</evidence>
<feature type="transmembrane region" description="Helical" evidence="11">
    <location>
        <begin position="99"/>
        <end position="125"/>
    </location>
</feature>
<comment type="activity regulation">
    <text evidence="11">Na(+) is not transported, but it plays an essential structural role and its presence is essential for fluoride channel function.</text>
</comment>
<feature type="binding site" evidence="11">
    <location>
        <position position="78"/>
    </location>
    <ligand>
        <name>Na(+)</name>
        <dbReference type="ChEBI" id="CHEBI:29101"/>
        <note>structural</note>
    </ligand>
</feature>
<dbReference type="PANTHER" id="PTHR28259">
    <property type="entry name" value="FLUORIDE EXPORT PROTEIN 1-RELATED"/>
    <property type="match status" value="1"/>
</dbReference>
<feature type="transmembrane region" description="Helical" evidence="11">
    <location>
        <begin position="67"/>
        <end position="93"/>
    </location>
</feature>
<reference evidence="12" key="2">
    <citation type="submission" date="2021-04" db="EMBL/GenBank/DDBJ databases">
        <authorList>
            <person name="Gilroy R."/>
        </authorList>
    </citation>
    <scope>NUCLEOTIDE SEQUENCE</scope>
    <source>
        <strain evidence="12">MalCec1-1739</strain>
    </source>
</reference>
<dbReference type="HAMAP" id="MF_00454">
    <property type="entry name" value="FluC"/>
    <property type="match status" value="1"/>
</dbReference>
<protein>
    <recommendedName>
        <fullName evidence="11">Fluoride-specific ion channel FluC</fullName>
    </recommendedName>
</protein>
<keyword evidence="7 11" id="KW-0472">Membrane</keyword>
<keyword evidence="8 11" id="KW-0407">Ion channel</keyword>
<keyword evidence="4 11" id="KW-0812">Transmembrane</keyword>
<evidence type="ECO:0000313" key="13">
    <source>
        <dbReference type="Proteomes" id="UP000787625"/>
    </source>
</evidence>
<proteinExistence type="inferred from homology"/>
<evidence type="ECO:0000256" key="10">
    <source>
        <dbReference type="ARBA" id="ARBA00035585"/>
    </source>
</evidence>
<dbReference type="InterPro" id="IPR003691">
    <property type="entry name" value="FluC"/>
</dbReference>
<dbReference type="GO" id="GO:0005886">
    <property type="term" value="C:plasma membrane"/>
    <property type="evidence" value="ECO:0007669"/>
    <property type="project" value="UniProtKB-SubCell"/>
</dbReference>
<evidence type="ECO:0000256" key="11">
    <source>
        <dbReference type="HAMAP-Rule" id="MF_00454"/>
    </source>
</evidence>
<evidence type="ECO:0000256" key="9">
    <source>
        <dbReference type="ARBA" id="ARBA00035120"/>
    </source>
</evidence>
<keyword evidence="11" id="KW-0813">Transport</keyword>
<dbReference type="PANTHER" id="PTHR28259:SF1">
    <property type="entry name" value="FLUORIDE EXPORT PROTEIN 1-RELATED"/>
    <property type="match status" value="1"/>
</dbReference>
<evidence type="ECO:0000313" key="12">
    <source>
        <dbReference type="EMBL" id="HJD53213.1"/>
    </source>
</evidence>
<evidence type="ECO:0000256" key="3">
    <source>
        <dbReference type="ARBA" id="ARBA00022519"/>
    </source>
</evidence>
<keyword evidence="3" id="KW-0997">Cell inner membrane</keyword>
<keyword evidence="2 11" id="KW-1003">Cell membrane</keyword>
<comment type="subcellular location">
    <subcellularLocation>
        <location evidence="1 11">Cell membrane</location>
        <topology evidence="1 11">Multi-pass membrane protein</topology>
    </subcellularLocation>
</comment>
<evidence type="ECO:0000256" key="4">
    <source>
        <dbReference type="ARBA" id="ARBA00022692"/>
    </source>
</evidence>
<dbReference type="Proteomes" id="UP000787625">
    <property type="component" value="Unassembled WGS sequence"/>
</dbReference>
<dbReference type="AlphaFoldDB" id="A0A9D2ZUJ1"/>
<sequence length="128" mass="13018">MIQSLLLVGAGSFAGGVCRYLLSLVIRGGGGPFPWATFVTNVAGCLVLGLIYGALAHCPGDRPQLRLLLATGFCGGFTTFSTFSAEALALLQGGHWRLFAAYAAGSLVLGLAAALCGLWMGGVAARAI</sequence>
<keyword evidence="11" id="KW-0915">Sodium</keyword>
<dbReference type="Pfam" id="PF02537">
    <property type="entry name" value="CRCB"/>
    <property type="match status" value="1"/>
</dbReference>
<name>A0A9D2ZUJ1_9BACT</name>
<feature type="transmembrane region" description="Helical" evidence="11">
    <location>
        <begin position="35"/>
        <end position="55"/>
    </location>
</feature>
<gene>
    <name evidence="11 12" type="primary">crcB</name>
    <name evidence="11" type="synonym">fluC</name>
    <name evidence="12" type="ORF">IAA93_05770</name>
</gene>
<evidence type="ECO:0000256" key="8">
    <source>
        <dbReference type="ARBA" id="ARBA00023303"/>
    </source>
</evidence>
<evidence type="ECO:0000256" key="5">
    <source>
        <dbReference type="ARBA" id="ARBA00022989"/>
    </source>
</evidence>
<evidence type="ECO:0000256" key="2">
    <source>
        <dbReference type="ARBA" id="ARBA00022475"/>
    </source>
</evidence>
<reference evidence="12" key="1">
    <citation type="journal article" date="2021" name="PeerJ">
        <title>Extensive microbial diversity within the chicken gut microbiome revealed by metagenomics and culture.</title>
        <authorList>
            <person name="Gilroy R."/>
            <person name="Ravi A."/>
            <person name="Getino M."/>
            <person name="Pursley I."/>
            <person name="Horton D.L."/>
            <person name="Alikhan N.F."/>
            <person name="Baker D."/>
            <person name="Gharbi K."/>
            <person name="Hall N."/>
            <person name="Watson M."/>
            <person name="Adriaenssens E.M."/>
            <person name="Foster-Nyarko E."/>
            <person name="Jarju S."/>
            <person name="Secka A."/>
            <person name="Antonio M."/>
            <person name="Oren A."/>
            <person name="Chaudhuri R.R."/>
            <person name="La Ragione R."/>
            <person name="Hildebrand F."/>
            <person name="Pallen M.J."/>
        </authorList>
    </citation>
    <scope>NUCLEOTIDE SEQUENCE</scope>
    <source>
        <strain evidence="12">MalCec1-1739</strain>
    </source>
</reference>
<accession>A0A9D2ZUJ1</accession>
<feature type="binding site" evidence="11">
    <location>
        <position position="75"/>
    </location>
    <ligand>
        <name>Na(+)</name>
        <dbReference type="ChEBI" id="CHEBI:29101"/>
        <note>structural</note>
    </ligand>
</feature>
<dbReference type="GO" id="GO:0140114">
    <property type="term" value="P:cellular detoxification of fluoride"/>
    <property type="evidence" value="ECO:0007669"/>
    <property type="project" value="UniProtKB-UniRule"/>
</dbReference>
<comment type="caution">
    <text evidence="12">The sequence shown here is derived from an EMBL/GenBank/DDBJ whole genome shotgun (WGS) entry which is preliminary data.</text>
</comment>